<dbReference type="SUPFAM" id="SSF55718">
    <property type="entry name" value="SCP-like"/>
    <property type="match status" value="1"/>
</dbReference>
<dbReference type="GO" id="GO:0018909">
    <property type="term" value="P:dodecyl sulfate metabolic process"/>
    <property type="evidence" value="ECO:0007669"/>
    <property type="project" value="InterPro"/>
</dbReference>
<dbReference type="GO" id="GO:0018741">
    <property type="term" value="F:linear primary-alkylsulfatase activity"/>
    <property type="evidence" value="ECO:0007669"/>
    <property type="project" value="InterPro"/>
</dbReference>
<dbReference type="InterPro" id="IPR036866">
    <property type="entry name" value="RibonucZ/Hydroxyglut_hydro"/>
</dbReference>
<dbReference type="InterPro" id="IPR052195">
    <property type="entry name" value="Bact_Alkyl/Aryl-Sulfatase"/>
</dbReference>
<comment type="similarity">
    <text evidence="4">Belongs to the metallo-beta-lactamase superfamily. Type III sulfatase family.</text>
</comment>
<dbReference type="EMBL" id="QGMZ01000045">
    <property type="protein sequence ID" value="PWR70229.1"/>
    <property type="molecule type" value="Genomic_DNA"/>
</dbReference>
<sequence>MKKRWVILVLFCLAFLCGIACADDRNDATDYTIAVNEELNDTPAWDNNDEDFDFANRGFMATDDPLIIPSDYPGVDSWNMSAYDFLENATCPNTINPLLYRQAQLNNINGLYNVTDGIYQVRGYDVTSMTLVKGDTGWIVVDPMVTVETARAAMDIVNQTIGDYPVKAVIYTHPHVDHYQGVKGVTTQEDVDAGRVEIIAPEHFMEHALSENVYAGNAMFRRATYQYGTQLPKDAKGNVDIGLGKTPAIGTISLIPPTLDITHTGQQVTVDGVDMEFHLTTNTEAPVELDIWFPQKNALLVAEDCTATYHNILTLRGAQVRDPLAWSNALKEVLELYGDKAEVMLSSHHWPRYGNDKVREILENQRDLYKYVNDQTLNLMNKGYTMDEIASMIEVPESLKEYWYTYGFYGQIYMGVKATYQKYLGFYDANPINLKRVPPEEYAQVLTEYMGGADAALKQLQIDYDAGEYELVASIAHYLVFADPTNMAAREIEAAALEQLGYQSVSGTARNAYLMAARDLRSSEPQKLLASGISDDIMSAMTMSQLLDYISVRVNGEKAKGQDFQINLILSDNGDQALLKVKNNVLVYYVDVTSSTADVTVRMPRKTLEQLALDPSVTPADVTTTGDAAVFDKFVNMLDVFDTSFNIVLP</sequence>
<dbReference type="Gene3D" id="1.25.40.880">
    <property type="entry name" value="Alkyl sulfatase, dimerisation domain"/>
    <property type="match status" value="1"/>
</dbReference>
<evidence type="ECO:0000259" key="5">
    <source>
        <dbReference type="SMART" id="SM00849"/>
    </source>
</evidence>
<dbReference type="Gene3D" id="3.30.1050.10">
    <property type="entry name" value="SCP2 sterol-binding domain"/>
    <property type="match status" value="1"/>
</dbReference>
<dbReference type="InterPro" id="IPR001279">
    <property type="entry name" value="Metallo-B-lactamas"/>
</dbReference>
<dbReference type="Pfam" id="PF00753">
    <property type="entry name" value="Lactamase_B"/>
    <property type="match status" value="1"/>
</dbReference>
<dbReference type="GO" id="GO:0046872">
    <property type="term" value="F:metal ion binding"/>
    <property type="evidence" value="ECO:0007669"/>
    <property type="project" value="UniProtKB-KW"/>
</dbReference>
<reference evidence="6 7" key="1">
    <citation type="submission" date="2018-05" db="EMBL/GenBank/DDBJ databases">
        <title>Draft genome of Methanospirillum stamsii Pt1.</title>
        <authorList>
            <person name="Dueholm M.S."/>
            <person name="Nielsen P.H."/>
            <person name="Bakmann L.F."/>
            <person name="Otzen D.E."/>
        </authorList>
    </citation>
    <scope>NUCLEOTIDE SEQUENCE [LARGE SCALE GENOMIC DNA]</scope>
    <source>
        <strain evidence="6 7">Pt1</strain>
    </source>
</reference>
<dbReference type="SUPFAM" id="SSF56281">
    <property type="entry name" value="Metallo-hydrolase/oxidoreductase"/>
    <property type="match status" value="1"/>
</dbReference>
<comment type="caution">
    <text evidence="6">The sequence shown here is derived from an EMBL/GenBank/DDBJ whole genome shotgun (WGS) entry which is preliminary data.</text>
</comment>
<dbReference type="CDD" id="cd07710">
    <property type="entry name" value="arylsulfatase_Sdsa1-like_MBL-fold"/>
    <property type="match status" value="1"/>
</dbReference>
<feature type="domain" description="Metallo-beta-lactamase" evidence="5">
    <location>
        <begin position="126"/>
        <end position="348"/>
    </location>
</feature>
<organism evidence="6 7">
    <name type="scientific">Methanospirillum stamsii</name>
    <dbReference type="NCBI Taxonomy" id="1277351"/>
    <lineage>
        <taxon>Archaea</taxon>
        <taxon>Methanobacteriati</taxon>
        <taxon>Methanobacteriota</taxon>
        <taxon>Stenosarchaea group</taxon>
        <taxon>Methanomicrobia</taxon>
        <taxon>Methanomicrobiales</taxon>
        <taxon>Methanospirillaceae</taxon>
        <taxon>Methanospirillum</taxon>
    </lineage>
</organism>
<dbReference type="GeneID" id="97607971"/>
<dbReference type="AlphaFoldDB" id="A0A2V2MS61"/>
<dbReference type="Pfam" id="PF14863">
    <property type="entry name" value="Alkyl_sulf_dimr"/>
    <property type="match status" value="1"/>
</dbReference>
<keyword evidence="2 6" id="KW-0378">Hydrolase</keyword>
<dbReference type="Gene3D" id="3.60.15.30">
    <property type="entry name" value="Metallo-beta-lactamase domain"/>
    <property type="match status" value="1"/>
</dbReference>
<evidence type="ECO:0000256" key="3">
    <source>
        <dbReference type="ARBA" id="ARBA00022833"/>
    </source>
</evidence>
<dbReference type="Pfam" id="PF14864">
    <property type="entry name" value="Alkyl_sulf_C"/>
    <property type="match status" value="1"/>
</dbReference>
<dbReference type="FunFam" id="3.60.15.30:FF:000001">
    <property type="entry name" value="Alkyl/aryl-sulfatase BDS1"/>
    <property type="match status" value="1"/>
</dbReference>
<dbReference type="InterPro" id="IPR044097">
    <property type="entry name" value="Bds1/SdsA1_MBL-fold"/>
</dbReference>
<evidence type="ECO:0000256" key="1">
    <source>
        <dbReference type="ARBA" id="ARBA00022723"/>
    </source>
</evidence>
<evidence type="ECO:0000313" key="7">
    <source>
        <dbReference type="Proteomes" id="UP000245934"/>
    </source>
</evidence>
<evidence type="ECO:0000313" key="6">
    <source>
        <dbReference type="EMBL" id="PWR70229.1"/>
    </source>
</evidence>
<dbReference type="InterPro" id="IPR036527">
    <property type="entry name" value="SCP2_sterol-bd_dom_sf"/>
</dbReference>
<dbReference type="GO" id="GO:0046983">
    <property type="term" value="F:protein dimerization activity"/>
    <property type="evidence" value="ECO:0007669"/>
    <property type="project" value="InterPro"/>
</dbReference>
<keyword evidence="7" id="KW-1185">Reference proteome</keyword>
<dbReference type="PANTHER" id="PTHR43223:SF1">
    <property type="entry name" value="ALKYL_ARYL-SULFATASE BDS1"/>
    <property type="match status" value="1"/>
</dbReference>
<keyword evidence="1" id="KW-0479">Metal-binding</keyword>
<dbReference type="InterPro" id="IPR029228">
    <property type="entry name" value="Alkyl_sulf_dimr"/>
</dbReference>
<protein>
    <submittedName>
        <fullName evidence="6">MBL fold metallo-hydrolase</fullName>
    </submittedName>
</protein>
<dbReference type="Proteomes" id="UP000245934">
    <property type="component" value="Unassembled WGS sequence"/>
</dbReference>
<evidence type="ECO:0000256" key="4">
    <source>
        <dbReference type="ARBA" id="ARBA00033751"/>
    </source>
</evidence>
<gene>
    <name evidence="6" type="ORF">DLD82_16305</name>
</gene>
<dbReference type="PANTHER" id="PTHR43223">
    <property type="entry name" value="ALKYL/ARYL-SULFATASE"/>
    <property type="match status" value="1"/>
</dbReference>
<dbReference type="RefSeq" id="WP_109942195.1">
    <property type="nucleotide sequence ID" value="NZ_CP176366.1"/>
</dbReference>
<evidence type="ECO:0000256" key="2">
    <source>
        <dbReference type="ARBA" id="ARBA00022801"/>
    </source>
</evidence>
<dbReference type="InterPro" id="IPR038536">
    <property type="entry name" value="Alkyl/aryl-sulf_dimr_sf"/>
</dbReference>
<name>A0A2V2MS61_9EURY</name>
<accession>A0A2V2MS61</accession>
<dbReference type="SMART" id="SM00849">
    <property type="entry name" value="Lactamase_B"/>
    <property type="match status" value="1"/>
</dbReference>
<proteinExistence type="inferred from homology"/>
<dbReference type="OrthoDB" id="114684at2157"/>
<keyword evidence="3" id="KW-0862">Zinc</keyword>
<dbReference type="InterPro" id="IPR029229">
    <property type="entry name" value="Alkyl_sulf_C"/>
</dbReference>